<keyword evidence="2" id="KW-1185">Reference proteome</keyword>
<accession>U5N0I5</accession>
<dbReference type="Proteomes" id="UP000017118">
    <property type="component" value="Chromosome"/>
</dbReference>
<protein>
    <recommendedName>
        <fullName evidence="3">XRE family transcriptional regulator</fullName>
    </recommendedName>
</protein>
<dbReference type="KEGG" id="csb:CLSA_c43450"/>
<evidence type="ECO:0000313" key="2">
    <source>
        <dbReference type="Proteomes" id="UP000017118"/>
    </source>
</evidence>
<evidence type="ECO:0008006" key="3">
    <source>
        <dbReference type="Google" id="ProtNLM"/>
    </source>
</evidence>
<gene>
    <name evidence="1" type="ORF">CLSA_c43450</name>
</gene>
<dbReference type="EMBL" id="CP006721">
    <property type="protein sequence ID" value="AGX45302.1"/>
    <property type="molecule type" value="Genomic_DNA"/>
</dbReference>
<proteinExistence type="predicted"/>
<dbReference type="HOGENOM" id="CLU_3134038_0_0_9"/>
<dbReference type="RefSeq" id="WP_022750596.1">
    <property type="nucleotide sequence ID" value="NC_022571.1"/>
</dbReference>
<dbReference type="PATRIC" id="fig|1345695.10.peg.4662"/>
<dbReference type="AlphaFoldDB" id="U5N0I5"/>
<evidence type="ECO:0000313" key="1">
    <source>
        <dbReference type="EMBL" id="AGX45302.1"/>
    </source>
</evidence>
<reference evidence="1 2" key="1">
    <citation type="journal article" date="2013" name="Genome Announc.">
        <title>Complete Genome Sequence of the Solvent Producer Clostridium saccharobutylicum NCP262 (DSM 13864).</title>
        <authorList>
            <person name="Poehlein A."/>
            <person name="Hartwich K."/>
            <person name="Krabben P."/>
            <person name="Ehrenreich A."/>
            <person name="Liebl W."/>
            <person name="Durre P."/>
            <person name="Gottschalk G."/>
            <person name="Daniel R."/>
        </authorList>
    </citation>
    <scope>NUCLEOTIDE SEQUENCE [LARGE SCALE GENOMIC DNA]</scope>
    <source>
        <strain evidence="1">DSM 13864</strain>
    </source>
</reference>
<name>U5N0I5_CLOSA</name>
<organism evidence="1 2">
    <name type="scientific">Clostridium saccharobutylicum DSM 13864</name>
    <dbReference type="NCBI Taxonomy" id="1345695"/>
    <lineage>
        <taxon>Bacteria</taxon>
        <taxon>Bacillati</taxon>
        <taxon>Bacillota</taxon>
        <taxon>Clostridia</taxon>
        <taxon>Eubacteriales</taxon>
        <taxon>Clostridiaceae</taxon>
        <taxon>Clostridium</taxon>
    </lineage>
</organism>
<dbReference type="GeneID" id="55477069"/>
<sequence>MESNRRSQIDFDWHVAKYMDERGCSLQQACEDLGITESNVFNLERRHEELY</sequence>